<feature type="region of interest" description="Disordered" evidence="5">
    <location>
        <begin position="629"/>
        <end position="687"/>
    </location>
</feature>
<gene>
    <name evidence="7" type="ORF">BLNAU_16012</name>
</gene>
<feature type="compositionally biased region" description="Basic and acidic residues" evidence="5">
    <location>
        <begin position="2286"/>
        <end position="2326"/>
    </location>
</feature>
<feature type="compositionally biased region" description="Low complexity" evidence="5">
    <location>
        <begin position="391"/>
        <end position="404"/>
    </location>
</feature>
<feature type="compositionally biased region" description="Basic and acidic residues" evidence="5">
    <location>
        <begin position="1241"/>
        <end position="1278"/>
    </location>
</feature>
<feature type="region of interest" description="Disordered" evidence="5">
    <location>
        <begin position="2715"/>
        <end position="2748"/>
    </location>
</feature>
<feature type="domain" description="Calpain catalytic" evidence="6">
    <location>
        <begin position="271"/>
        <end position="479"/>
    </location>
</feature>
<evidence type="ECO:0000256" key="5">
    <source>
        <dbReference type="SAM" id="MobiDB-lite"/>
    </source>
</evidence>
<feature type="region of interest" description="Disordered" evidence="5">
    <location>
        <begin position="941"/>
        <end position="979"/>
    </location>
</feature>
<dbReference type="PANTHER" id="PTHR46143">
    <property type="entry name" value="CALPAIN-7"/>
    <property type="match status" value="1"/>
</dbReference>
<dbReference type="SUPFAM" id="SSF54001">
    <property type="entry name" value="Cysteine proteinases"/>
    <property type="match status" value="1"/>
</dbReference>
<feature type="region of interest" description="Disordered" evidence="5">
    <location>
        <begin position="1223"/>
        <end position="1279"/>
    </location>
</feature>
<comment type="caution">
    <text evidence="4">Lacks conserved residue(s) required for the propagation of feature annotation.</text>
</comment>
<feature type="compositionally biased region" description="Basic and acidic residues" evidence="5">
    <location>
        <begin position="1730"/>
        <end position="1753"/>
    </location>
</feature>
<accession>A0ABQ9X8W8</accession>
<feature type="region of interest" description="Disordered" evidence="5">
    <location>
        <begin position="2196"/>
        <end position="2231"/>
    </location>
</feature>
<evidence type="ECO:0000313" key="8">
    <source>
        <dbReference type="Proteomes" id="UP001281761"/>
    </source>
</evidence>
<evidence type="ECO:0000313" key="7">
    <source>
        <dbReference type="EMBL" id="KAK2949012.1"/>
    </source>
</evidence>
<keyword evidence="1" id="KW-0645">Protease</keyword>
<feature type="compositionally biased region" description="Basic and acidic residues" evidence="5">
    <location>
        <begin position="1353"/>
        <end position="1364"/>
    </location>
</feature>
<sequence>MTSKAAPAKPGSDAKGGAAGKALPGQPASQDPVGKPVRLLIPEHQHPLSQSPLWSNKALLDEKWESNTPGGLFEDPAGFPLLPQSFSHDLDLHWMRPTELFQYYHDFDAKSTDPFSSLPQTQVPTNAKDKGKVDPKAQQPVSSEDKFANQPFLIKDSCMTQDESHIDAFARRRQLHFEDFCGVTLIPPVAPHEPPKDSIPPPTTPTTPMKSTKPTTTKDTKQDQSPPESVQGLLKIGTATGAQPQLQPIVNVISASQATRLNSLLAPWKHLISTFLHLAHRNEEMQLDLETVLRGEEESLPDILWSSIYPQNESGQPQLSPTGKYIVRLWVDGEWRMIVVDDRLPVCLRTKPVNKERDVRKWVEYGPDGKIIDSTTFDDDEEAQEIEGEQTPETQISDTQTTTTVPPPCLSVLLPLACSSTTQRLELWPALLIKAILKVTSGDEADVVLGSSPVVVSSLLGFVPHTVSVKHSLLPPPLTWNGHQTNNRDRSETYPSDLNESQSESESESGSLSPFRFNSGPNSAFHSGLPTERQQAEQMADGASGWEQYLRSAAHEDEEWFLFLASLMRGEDPSLPLFGLRRAVEQGMSEEELKNVLFSSYLHSKNPNTLKLDEIQRKELNIWTEKAFPEKYTLDPPPPSVDSEGSQKDQQENDTPSALTSEPVEQSDRSESVTGSSAASEPPLMPAPASDALFFRLGNRHKEHPPPLLSARIAHNSLIQKEARCLGLDTQHPHFVTGLAIVRDERLVRLVSPFSSWLGRFGWNDSANWNSETENILGDVFFERRYSTVKVEEPYVDDFEIAEDIIAEVGEMGDADEDDEDEDERIVAIRKIKQKQRMREEIRKEREEEMKKIVPFFTDVKVPSPDEIEAEVAKIFGERDENGVRTKLPEEVEQSIQKERMRIERKKLEAQRVVLRREFIEEKAIREDAIQLELLKSELLEEDSDYEDEEENESENESVRSEDNMQTTEREERLREEQEVMDKVEAARLMQVEQDLKEYSHSSFAFSGSLEDIELLERQCERLKKMEQLAEAVHNEVNKVNELPPDDAFGEDGPIQSRPLTSDELLGDAFSTTGEMEQTASTPSPVSFEPSGVTAFLKDRSILDPLQFPIEHQPGKHDFWMPWTDFIHFFDEWDMFHAPLKQDADIDTQSAAKMTSFYASLLARNKKEDETHEEPVIPSLGLFATHSEFLSTCLDVDELKAAQFPGEQDDPDAGPVSQKFQLTTMHKQQSTPTDQPPAPSKDTKDAKKPPAKDAKAKVEEKQPAAKAEEQPAEQKEDLFPCPPKAQIEEMEDADVCNVVSVLRRTVASNVHPLTRIHLAEYEEGMDGKGAKPGLNSGRGWGFKDSTNTQTDQAEVKDTKAKQAEKAPAGKKKEEVVTQVVSSFTPFMTSSEPIELLVKNTTAKQGRSLLITLHTLPAAGQTEWKGRDEKEMSLLQKRKEKQKKTEQQNTANPQPSTPQTTEPADPFETIKADLPEMATLTIVHVPSWDSSPSTHTPVLALSTRRVNSAWLHLPQTPPLPSILFANQNTNPDTQTISNSFYDRQFTLFHIRVVAPRGYRLTVSCPADISVSLAPAANFIPSLRFLPVSPSGDPLQLDSTSTNYTIAKFELEGCPISDKKRSTPELPPQTARPNGFKLDLHPASTGVGGTDASKLPFVMLASSPVLFERVCDLDTRTIVIPHGTISMKNFDSMRLRAKASETCTDKLPPPPDQLTALLLNSLLLFPRPTLPGDDKKKKKERVERPSSTHDDKPGEAKQPLPFSQDAQLNLDIKSLLNLPFGHLRCVFHVLTPASSVLEDWVSLSIVSPALPSIEPLLQSKIDNANTSDDIQPPAFQTPLPTSIFPARDWTILNMTPGNRTNLVELNGSDYPVLSINLSIPTQQFPHFHTSSFFPNPFPFNSIGDISPDVIVLRMYTKKPSAYSLLQPENMQTGTNIRKVQRSPSPSAEFHLNLIHQQLNLPPPVYIPPDTIPVLVSQKTIASCLDFTPQSHTSTLPITHPHPAASLAALAGAGAPPATPQVGKVKGKGEEKPVTTALPPSLSAPLFGPDGVPIFPSLPNWTTPGTFLTRSGIIEFEDANVLAAEEEAELNQSVQRDEDEPEPLNATQHSIAAPLRARPDPKKEMAKTLDPKFLEETHTPFTKDGKNILFRIALKANPATQNAEFPTLSPFLSLSSLELKTDNPKQLVALTLYVNEERKHKTADSPSNDTPLGKKPKPTPAASPTPHKDLFGNSIKKTEFKPLLSGSMLYDSVYEPQRLPSYTPLYSVMDAGEVRVPAMLLRTRLGKELNEEQKEESEKVEEKKDAKAKDGKDAKTAPKKGKEEIKPDVTEPTEEMKEEEDSMILYLLEGSILSEITQEYKDTIVAERKQAKQAKQQQAASRPPSAAPEVEQKDTPKGAKDKAKPKTPQGVGKEPEPFAEEQLTDTAEEELHPLGLKWRLDVASSVPFKAADVSIWANTLQQAKNRWKAISPFGWNENLIKFCDNEQTAEDIVKLMGDKPLFKKKDEEEEKSDKAPPKTPKQPAAKPKAKEAEKPVEEEKPREAPDQVPTIDELNNLRNTKAERAKLAQLSRQSFLMTMAAVQHRIGEGAPDENIARLTSDIQPYLNDIPLVEKDTGTPVAAAKDVKTEKKPAAAKGAKEEVKVDEEEGELEPYLRYLSILPRLPLPPPPLLVARTQKERETERLVTNSAVKFIAQQEAFYRGELDAMAAHVDTKKEEAVEAPVAKPKAGQKAPPKKEEVPPTPTAETPKQEKPAVVAFTSDMFSSDEHELFTPHFLPSAANEELQQEIDFTSSLFEKVIANTHDIENYLDHMEKERVNAAIVMRELAFRQFAKDRMMAFKKKMEKEEEGEDDED</sequence>
<feature type="compositionally biased region" description="Low complexity" evidence="5">
    <location>
        <begin position="1"/>
        <end position="28"/>
    </location>
</feature>
<feature type="compositionally biased region" description="Pro residues" evidence="5">
    <location>
        <begin position="188"/>
        <end position="205"/>
    </location>
</feature>
<feature type="compositionally biased region" description="Polar residues" evidence="5">
    <location>
        <begin position="113"/>
        <end position="125"/>
    </location>
</feature>
<organism evidence="7 8">
    <name type="scientific">Blattamonas nauphoetae</name>
    <dbReference type="NCBI Taxonomy" id="2049346"/>
    <lineage>
        <taxon>Eukaryota</taxon>
        <taxon>Metamonada</taxon>
        <taxon>Preaxostyla</taxon>
        <taxon>Oxymonadida</taxon>
        <taxon>Blattamonas</taxon>
    </lineage>
</organism>
<feature type="compositionally biased region" description="Low complexity" evidence="5">
    <location>
        <begin position="2719"/>
        <end position="2730"/>
    </location>
</feature>
<reference evidence="7 8" key="1">
    <citation type="journal article" date="2022" name="bioRxiv">
        <title>Genomics of Preaxostyla Flagellates Illuminates Evolutionary Transitions and the Path Towards Mitochondrial Loss.</title>
        <authorList>
            <person name="Novak L.V.F."/>
            <person name="Treitli S.C."/>
            <person name="Pyrih J."/>
            <person name="Halakuc P."/>
            <person name="Pipaliya S.V."/>
            <person name="Vacek V."/>
            <person name="Brzon O."/>
            <person name="Soukal P."/>
            <person name="Eme L."/>
            <person name="Dacks J.B."/>
            <person name="Karnkowska A."/>
            <person name="Elias M."/>
            <person name="Hampl V."/>
        </authorList>
    </citation>
    <scope>NUCLEOTIDE SEQUENCE [LARGE SCALE GENOMIC DNA]</scope>
    <source>
        <strain evidence="7">NAU3</strain>
        <tissue evidence="7">Gut</tissue>
    </source>
</reference>
<evidence type="ECO:0000256" key="4">
    <source>
        <dbReference type="PROSITE-ProRule" id="PRU00239"/>
    </source>
</evidence>
<evidence type="ECO:0000256" key="1">
    <source>
        <dbReference type="ARBA" id="ARBA00022670"/>
    </source>
</evidence>
<feature type="compositionally biased region" description="Acidic residues" evidence="5">
    <location>
        <begin position="941"/>
        <end position="956"/>
    </location>
</feature>
<feature type="region of interest" description="Disordered" evidence="5">
    <location>
        <begin position="1726"/>
        <end position="1761"/>
    </location>
</feature>
<evidence type="ECO:0000259" key="6">
    <source>
        <dbReference type="PROSITE" id="PS50203"/>
    </source>
</evidence>
<feature type="compositionally biased region" description="Acidic residues" evidence="5">
    <location>
        <begin position="376"/>
        <end position="390"/>
    </location>
</feature>
<feature type="region of interest" description="Disordered" evidence="5">
    <location>
        <begin position="2084"/>
        <end position="2119"/>
    </location>
</feature>
<feature type="region of interest" description="Disordered" evidence="5">
    <location>
        <begin position="2286"/>
        <end position="2336"/>
    </location>
</feature>
<feature type="region of interest" description="Disordered" evidence="5">
    <location>
        <begin position="2620"/>
        <end position="2645"/>
    </location>
</feature>
<keyword evidence="3" id="KW-0788">Thiol protease</keyword>
<dbReference type="InterPro" id="IPR001300">
    <property type="entry name" value="Peptidase_C2_calpain_cat"/>
</dbReference>
<feature type="compositionally biased region" description="Low complexity" evidence="5">
    <location>
        <begin position="2010"/>
        <end position="2021"/>
    </location>
</feature>
<dbReference type="PANTHER" id="PTHR46143:SF1">
    <property type="entry name" value="CALPAIN-7"/>
    <property type="match status" value="1"/>
</dbReference>
<feature type="region of interest" description="Disordered" evidence="5">
    <location>
        <begin position="2500"/>
        <end position="2550"/>
    </location>
</feature>
<feature type="compositionally biased region" description="Low complexity" evidence="5">
    <location>
        <begin position="500"/>
        <end position="513"/>
    </location>
</feature>
<proteinExistence type="predicted"/>
<feature type="region of interest" description="Disordered" evidence="5">
    <location>
        <begin position="1"/>
        <end position="38"/>
    </location>
</feature>
<feature type="compositionally biased region" description="Polar residues" evidence="5">
    <location>
        <begin position="1448"/>
        <end position="1461"/>
    </location>
</feature>
<feature type="compositionally biased region" description="Basic and acidic residues" evidence="5">
    <location>
        <begin position="2500"/>
        <end position="2513"/>
    </location>
</feature>
<feature type="compositionally biased region" description="Low complexity" evidence="5">
    <location>
        <begin position="206"/>
        <end position="215"/>
    </location>
</feature>
<evidence type="ECO:0000256" key="2">
    <source>
        <dbReference type="ARBA" id="ARBA00022801"/>
    </source>
</evidence>
<dbReference type="Proteomes" id="UP001281761">
    <property type="component" value="Unassembled WGS sequence"/>
</dbReference>
<feature type="region of interest" description="Disordered" evidence="5">
    <location>
        <begin position="473"/>
        <end position="516"/>
    </location>
</feature>
<dbReference type="InterPro" id="IPR038765">
    <property type="entry name" value="Papain-like_cys_pep_sf"/>
</dbReference>
<feature type="compositionally biased region" description="Low complexity" evidence="5">
    <location>
        <begin position="2370"/>
        <end position="2386"/>
    </location>
</feature>
<feature type="region of interest" description="Disordered" evidence="5">
    <location>
        <begin position="188"/>
        <end position="230"/>
    </location>
</feature>
<feature type="region of interest" description="Disordered" evidence="5">
    <location>
        <begin position="2010"/>
        <end position="2039"/>
    </location>
</feature>
<feature type="compositionally biased region" description="Basic and acidic residues" evidence="5">
    <location>
        <begin position="2387"/>
        <end position="2401"/>
    </location>
</feature>
<protein>
    <recommendedName>
        <fullName evidence="6">Calpain catalytic domain-containing protein</fullName>
    </recommendedName>
</protein>
<feature type="compositionally biased region" description="Basic and acidic residues" evidence="5">
    <location>
        <begin position="2621"/>
        <end position="2639"/>
    </location>
</feature>
<feature type="compositionally biased region" description="Basic and acidic residues" evidence="5">
    <location>
        <begin position="2525"/>
        <end position="2542"/>
    </location>
</feature>
<feature type="region of interest" description="Disordered" evidence="5">
    <location>
        <begin position="1041"/>
        <end position="1061"/>
    </location>
</feature>
<feature type="region of interest" description="Disordered" evidence="5">
    <location>
        <begin position="1325"/>
        <end position="1369"/>
    </location>
</feature>
<feature type="region of interest" description="Disordered" evidence="5">
    <location>
        <begin position="374"/>
        <end position="404"/>
    </location>
</feature>
<feature type="region of interest" description="Disordered" evidence="5">
    <location>
        <begin position="113"/>
        <end position="144"/>
    </location>
</feature>
<feature type="region of interest" description="Disordered" evidence="5">
    <location>
        <begin position="1615"/>
        <end position="1636"/>
    </location>
</feature>
<feature type="compositionally biased region" description="Basic and acidic residues" evidence="5">
    <location>
        <begin position="957"/>
        <end position="979"/>
    </location>
</feature>
<feature type="compositionally biased region" description="Polar residues" evidence="5">
    <location>
        <begin position="653"/>
        <end position="664"/>
    </location>
</feature>
<feature type="compositionally biased region" description="Acidic residues" evidence="5">
    <location>
        <begin position="2414"/>
        <end position="2425"/>
    </location>
</feature>
<keyword evidence="2" id="KW-0378">Hydrolase</keyword>
<dbReference type="PROSITE" id="PS50203">
    <property type="entry name" value="CALPAIN_CAT"/>
    <property type="match status" value="1"/>
</dbReference>
<feature type="compositionally biased region" description="Polar residues" evidence="5">
    <location>
        <begin position="1223"/>
        <end position="1233"/>
    </location>
</feature>
<name>A0ABQ9X8W8_9EUKA</name>
<dbReference type="InterPro" id="IPR051297">
    <property type="entry name" value="PalB/RIM13"/>
</dbReference>
<feature type="region of interest" description="Disordered" evidence="5">
    <location>
        <begin position="1436"/>
        <end position="1465"/>
    </location>
</feature>
<evidence type="ECO:0000256" key="3">
    <source>
        <dbReference type="ARBA" id="ARBA00022807"/>
    </source>
</evidence>
<feature type="region of interest" description="Disordered" evidence="5">
    <location>
        <begin position="2368"/>
        <end position="2425"/>
    </location>
</feature>
<dbReference type="EMBL" id="JARBJD010000164">
    <property type="protein sequence ID" value="KAK2949012.1"/>
    <property type="molecule type" value="Genomic_DNA"/>
</dbReference>
<keyword evidence="8" id="KW-1185">Reference proteome</keyword>
<comment type="caution">
    <text evidence="7">The sequence shown here is derived from an EMBL/GenBank/DDBJ whole genome shotgun (WGS) entry which is preliminary data.</text>
</comment>